<dbReference type="InterPro" id="IPR002172">
    <property type="entry name" value="LDrepeatLR_classA_rpt"/>
</dbReference>
<dbReference type="Gene3D" id="2.120.10.30">
    <property type="entry name" value="TolB, C-terminal domain"/>
    <property type="match status" value="1"/>
</dbReference>
<organism evidence="19 20">
    <name type="scientific">Parambassis ranga</name>
    <name type="common">Indian glassy fish</name>
    <dbReference type="NCBI Taxonomy" id="210632"/>
    <lineage>
        <taxon>Eukaryota</taxon>
        <taxon>Metazoa</taxon>
        <taxon>Chordata</taxon>
        <taxon>Craniata</taxon>
        <taxon>Vertebrata</taxon>
        <taxon>Euteleostomi</taxon>
        <taxon>Actinopterygii</taxon>
        <taxon>Neopterygii</taxon>
        <taxon>Teleostei</taxon>
        <taxon>Neoteleostei</taxon>
        <taxon>Acanthomorphata</taxon>
        <taxon>Ovalentaria</taxon>
        <taxon>Ambassidae</taxon>
        <taxon>Parambassis</taxon>
    </lineage>
</organism>
<keyword evidence="5 15" id="KW-0812">Transmembrane</keyword>
<comment type="caution">
    <text evidence="13">Lacks conserved residue(s) required for the propagation of feature annotation.</text>
</comment>
<dbReference type="SMART" id="SM00135">
    <property type="entry name" value="LY"/>
    <property type="match status" value="5"/>
</dbReference>
<name>A0A6P7HZ08_9TELE</name>
<dbReference type="PROSITE" id="PS01209">
    <property type="entry name" value="LDLRA_1"/>
    <property type="match status" value="2"/>
</dbReference>
<keyword evidence="11" id="KW-0675">Receptor</keyword>
<dbReference type="SUPFAM" id="SSF57196">
    <property type="entry name" value="EGF/Laminin"/>
    <property type="match status" value="2"/>
</dbReference>
<keyword evidence="10 13" id="KW-1015">Disulfide bond</keyword>
<feature type="signal peptide" evidence="16">
    <location>
        <begin position="1"/>
        <end position="22"/>
    </location>
</feature>
<evidence type="ECO:0000256" key="11">
    <source>
        <dbReference type="ARBA" id="ARBA00023170"/>
    </source>
</evidence>
<dbReference type="Gene3D" id="2.10.25.10">
    <property type="entry name" value="Laminin"/>
    <property type="match status" value="2"/>
</dbReference>
<dbReference type="Proteomes" id="UP000515145">
    <property type="component" value="Chromosome 4"/>
</dbReference>
<dbReference type="PROSITE" id="PS51120">
    <property type="entry name" value="LDLRB"/>
    <property type="match status" value="2"/>
</dbReference>
<feature type="disulfide bond" evidence="13">
    <location>
        <begin position="164"/>
        <end position="182"/>
    </location>
</feature>
<evidence type="ECO:0000256" key="3">
    <source>
        <dbReference type="ARBA" id="ARBA00022536"/>
    </source>
</evidence>
<dbReference type="Gene3D" id="4.10.400.10">
    <property type="entry name" value="Low-density Lipoprotein Receptor"/>
    <property type="match status" value="3"/>
</dbReference>
<dbReference type="GO" id="GO:0005509">
    <property type="term" value="F:calcium ion binding"/>
    <property type="evidence" value="ECO:0007669"/>
    <property type="project" value="InterPro"/>
</dbReference>
<dbReference type="InterPro" id="IPR036055">
    <property type="entry name" value="LDL_receptor-like_sf"/>
</dbReference>
<keyword evidence="3" id="KW-0245">EGF-like domain</keyword>
<evidence type="ECO:0000256" key="8">
    <source>
        <dbReference type="ARBA" id="ARBA00022989"/>
    </source>
</evidence>
<feature type="disulfide bond" evidence="13">
    <location>
        <begin position="70"/>
        <end position="82"/>
    </location>
</feature>
<sequence>MGHLGGLFLRIAPLLCIPLCGAERHSLPACRQHLEFTCSDGSCISKLKVCDGHTDCRDGSDEHHCSHVRCKKDEFSCRSHLCISTHSLCNGVDDCGDGTDEASCHNCTAGFFSCGPSDACLPGNKLCDRQTDCRDQRDETWEFCGSAQVGPQTASTCAVSEFQCGDAQCIRQAWRCDDMPDCSDGSDEDNCDQNECLVNNGGCSHTCKDQPKGFLCMCPDNMRLVEDSQCEEVDMCLEDDVCDQLCLHINGSLTCVCQEGYHMNLAARVCEAKGDKAQLVFSSSKGVQWRSVTGNEENKLAPHLPGLGAITGVASNGSLYWAAPGRAGAIYRISINGKSQEVVLVLKTKGAVSGLAVDWIHQLLYWTSTQTGSVSVALGDGSAQHQLITGLDKPTAVAVDPLQGLIFWAQCGNAPKIERASLDGRDRKALVTSSIHRPVALSLDMPRQLLYWLDQELRSISRVDLEGRHRKIVVESNGYLDRAFGLSVFEGFVYWSEEVTHSICRANKHNGQNLQVLLSNITSPGSVLILHPVLQPNGSSACGHPGTVCHHECIVSLLSGGLDFSCISQEGGQNKSQQVPTIAHTVSASAMSDPMFAGILSLIMFLSILLAGMFLWWWRVEEFRPSRSLTVQSLSLKESQDPLIIIQGSNTCLVKAREVYTHTQKDHSLSERR</sequence>
<feature type="chain" id="PRO_5028444653" evidence="16">
    <location>
        <begin position="23"/>
        <end position="673"/>
    </location>
</feature>
<evidence type="ECO:0000313" key="20">
    <source>
        <dbReference type="RefSeq" id="XP_028258863.1"/>
    </source>
</evidence>
<dbReference type="InterPro" id="IPR001881">
    <property type="entry name" value="EGF-like_Ca-bd_dom"/>
</dbReference>
<protein>
    <submittedName>
        <fullName evidence="20">Low-density lipoprotein receptor-related protein 8-like isoform X1</fullName>
    </submittedName>
</protein>
<comment type="subcellular location">
    <subcellularLocation>
        <location evidence="1">Cell membrane</location>
        <topology evidence="1">Single-pass type I membrane protein</topology>
    </subcellularLocation>
</comment>
<dbReference type="OrthoDB" id="664115at2759"/>
<dbReference type="PANTHER" id="PTHR22722:SF14">
    <property type="entry name" value="MEGALIN, ISOFORM A"/>
    <property type="match status" value="1"/>
</dbReference>
<keyword evidence="6 16" id="KW-0732">Signal</keyword>
<dbReference type="PANTHER" id="PTHR22722">
    <property type="entry name" value="LOW-DENSITY LIPOPROTEIN RECEPTOR-RELATED PROTEIN 2-RELATED"/>
    <property type="match status" value="1"/>
</dbReference>
<accession>A0A6P7HZ08</accession>
<dbReference type="Pfam" id="PF00057">
    <property type="entry name" value="Ldl_recept_a"/>
    <property type="match status" value="3"/>
</dbReference>
<evidence type="ECO:0000256" key="14">
    <source>
        <dbReference type="PROSITE-ProRule" id="PRU00461"/>
    </source>
</evidence>
<feature type="disulfide bond" evidence="13">
    <location>
        <begin position="50"/>
        <end position="65"/>
    </location>
</feature>
<dbReference type="InterPro" id="IPR051221">
    <property type="entry name" value="LDLR-related"/>
</dbReference>
<feature type="domain" description="EGF-like" evidence="18">
    <location>
        <begin position="195"/>
        <end position="231"/>
    </location>
</feature>
<dbReference type="FunFam" id="4.10.400.10:FF:000034">
    <property type="entry name" value="Low-density lipoprotein receptor-related protein 2"/>
    <property type="match status" value="1"/>
</dbReference>
<evidence type="ECO:0000256" key="1">
    <source>
        <dbReference type="ARBA" id="ARBA00004251"/>
    </source>
</evidence>
<dbReference type="GO" id="GO:0016324">
    <property type="term" value="C:apical plasma membrane"/>
    <property type="evidence" value="ECO:0007669"/>
    <property type="project" value="TreeGrafter"/>
</dbReference>
<evidence type="ECO:0000256" key="7">
    <source>
        <dbReference type="ARBA" id="ARBA00022737"/>
    </source>
</evidence>
<keyword evidence="9 15" id="KW-0472">Membrane</keyword>
<feature type="domain" description="EGF-like" evidence="18">
    <location>
        <begin position="235"/>
        <end position="271"/>
    </location>
</feature>
<feature type="domain" description="EGF-like calcium-binding" evidence="17">
    <location>
        <begin position="232"/>
        <end position="271"/>
    </location>
</feature>
<evidence type="ECO:0000256" key="4">
    <source>
        <dbReference type="ARBA" id="ARBA00022583"/>
    </source>
</evidence>
<feature type="disulfide bond" evidence="13">
    <location>
        <begin position="157"/>
        <end position="169"/>
    </location>
</feature>
<keyword evidence="19" id="KW-1185">Reference proteome</keyword>
<feature type="disulfide bond" evidence="13">
    <location>
        <begin position="176"/>
        <end position="191"/>
    </location>
</feature>
<dbReference type="GeneID" id="114434109"/>
<evidence type="ECO:0000256" key="2">
    <source>
        <dbReference type="ARBA" id="ARBA00022475"/>
    </source>
</evidence>
<evidence type="ECO:0000259" key="17">
    <source>
        <dbReference type="SMART" id="SM00179"/>
    </source>
</evidence>
<dbReference type="Pfam" id="PF00058">
    <property type="entry name" value="Ldl_recept_b"/>
    <property type="match status" value="1"/>
</dbReference>
<dbReference type="SMART" id="SM00179">
    <property type="entry name" value="EGF_CA"/>
    <property type="match status" value="2"/>
</dbReference>
<reference evidence="20" key="1">
    <citation type="submission" date="2025-08" db="UniProtKB">
        <authorList>
            <consortium name="RefSeq"/>
        </authorList>
    </citation>
    <scope>IDENTIFICATION</scope>
</reference>
<dbReference type="InParanoid" id="A0A6P7HZ08"/>
<evidence type="ECO:0000256" key="5">
    <source>
        <dbReference type="ARBA" id="ARBA00022692"/>
    </source>
</evidence>
<feature type="disulfide bond" evidence="13">
    <location>
        <begin position="38"/>
        <end position="56"/>
    </location>
</feature>
<evidence type="ECO:0000256" key="10">
    <source>
        <dbReference type="ARBA" id="ARBA00023157"/>
    </source>
</evidence>
<keyword evidence="7" id="KW-0677">Repeat</keyword>
<keyword evidence="4" id="KW-0254">Endocytosis</keyword>
<dbReference type="SMART" id="SM00181">
    <property type="entry name" value="EGF"/>
    <property type="match status" value="2"/>
</dbReference>
<evidence type="ECO:0000256" key="6">
    <source>
        <dbReference type="ARBA" id="ARBA00022729"/>
    </source>
</evidence>
<dbReference type="GO" id="GO:0006898">
    <property type="term" value="P:receptor-mediated endocytosis"/>
    <property type="evidence" value="ECO:0007669"/>
    <property type="project" value="TreeGrafter"/>
</dbReference>
<dbReference type="SUPFAM" id="SSF57424">
    <property type="entry name" value="LDL receptor-like module"/>
    <property type="match status" value="4"/>
</dbReference>
<feature type="repeat" description="LDL-receptor class B" evidence="14">
    <location>
        <begin position="404"/>
        <end position="447"/>
    </location>
</feature>
<evidence type="ECO:0000259" key="18">
    <source>
        <dbReference type="SMART" id="SM00181"/>
    </source>
</evidence>
<gene>
    <name evidence="20" type="primary">LOC114434109</name>
</gene>
<evidence type="ECO:0000313" key="19">
    <source>
        <dbReference type="Proteomes" id="UP000515145"/>
    </source>
</evidence>
<keyword evidence="2" id="KW-1003">Cell membrane</keyword>
<feature type="repeat" description="LDL-receptor class B" evidence="14">
    <location>
        <begin position="448"/>
        <end position="492"/>
    </location>
</feature>
<feature type="disulfide bond" evidence="13">
    <location>
        <begin position="89"/>
        <end position="104"/>
    </location>
</feature>
<proteinExistence type="predicted"/>
<dbReference type="GO" id="GO:0042562">
    <property type="term" value="F:hormone binding"/>
    <property type="evidence" value="ECO:0007669"/>
    <property type="project" value="TreeGrafter"/>
</dbReference>
<dbReference type="GO" id="GO:0043235">
    <property type="term" value="C:receptor complex"/>
    <property type="evidence" value="ECO:0007669"/>
    <property type="project" value="TreeGrafter"/>
</dbReference>
<feature type="domain" description="EGF-like calcium-binding" evidence="17">
    <location>
        <begin position="192"/>
        <end position="231"/>
    </location>
</feature>
<dbReference type="Gene3D" id="2.40.128.620">
    <property type="match status" value="1"/>
</dbReference>
<dbReference type="PROSITE" id="PS50068">
    <property type="entry name" value="LDLRA_2"/>
    <property type="match status" value="4"/>
</dbReference>
<dbReference type="FunFam" id="2.120.10.30:FF:000241">
    <property type="entry name" value="Low-density lipoprotein receptor-related protein 6"/>
    <property type="match status" value="1"/>
</dbReference>
<dbReference type="RefSeq" id="XP_028258863.1">
    <property type="nucleotide sequence ID" value="XM_028403062.1"/>
</dbReference>
<evidence type="ECO:0000256" key="15">
    <source>
        <dbReference type="SAM" id="Phobius"/>
    </source>
</evidence>
<feature type="disulfide bond" evidence="13">
    <location>
        <begin position="77"/>
        <end position="95"/>
    </location>
</feature>
<keyword evidence="8 15" id="KW-1133">Transmembrane helix</keyword>
<dbReference type="Pfam" id="PF14670">
    <property type="entry name" value="FXa_inhibition"/>
    <property type="match status" value="1"/>
</dbReference>
<dbReference type="CDD" id="cd00112">
    <property type="entry name" value="LDLa"/>
    <property type="match status" value="4"/>
</dbReference>
<evidence type="ECO:0000256" key="16">
    <source>
        <dbReference type="SAM" id="SignalP"/>
    </source>
</evidence>
<evidence type="ECO:0000256" key="12">
    <source>
        <dbReference type="ARBA" id="ARBA00023180"/>
    </source>
</evidence>
<feature type="transmembrane region" description="Helical" evidence="15">
    <location>
        <begin position="595"/>
        <end position="618"/>
    </location>
</feature>
<dbReference type="PRINTS" id="PR00261">
    <property type="entry name" value="LDLRECEPTOR"/>
</dbReference>
<dbReference type="FunFam" id="2.10.25.10:FF:000009">
    <property type="entry name" value="Low-density lipoprotein receptor isoform 1"/>
    <property type="match status" value="1"/>
</dbReference>
<dbReference type="SMART" id="SM00192">
    <property type="entry name" value="LDLa"/>
    <property type="match status" value="4"/>
</dbReference>
<dbReference type="AlphaFoldDB" id="A0A6P7HZ08"/>
<dbReference type="InterPro" id="IPR023415">
    <property type="entry name" value="LDLR_class-A_CS"/>
</dbReference>
<dbReference type="InterPro" id="IPR000742">
    <property type="entry name" value="EGF"/>
</dbReference>
<evidence type="ECO:0000256" key="9">
    <source>
        <dbReference type="ARBA" id="ARBA00023136"/>
    </source>
</evidence>
<dbReference type="SUPFAM" id="SSF63825">
    <property type="entry name" value="YWTD domain"/>
    <property type="match status" value="1"/>
</dbReference>
<dbReference type="InterPro" id="IPR000033">
    <property type="entry name" value="LDLR_classB_rpt"/>
</dbReference>
<keyword evidence="12" id="KW-0325">Glycoprotein</keyword>
<evidence type="ECO:0000256" key="13">
    <source>
        <dbReference type="PROSITE-ProRule" id="PRU00124"/>
    </source>
</evidence>
<dbReference type="InterPro" id="IPR011042">
    <property type="entry name" value="6-blade_b-propeller_TolB-like"/>
</dbReference>